<dbReference type="InterPro" id="IPR029045">
    <property type="entry name" value="ClpP/crotonase-like_dom_sf"/>
</dbReference>
<dbReference type="Gene3D" id="3.90.226.10">
    <property type="entry name" value="2-enoyl-CoA Hydratase, Chain A, domain 1"/>
    <property type="match status" value="2"/>
</dbReference>
<dbReference type="Proteomes" id="UP000245946">
    <property type="component" value="Unassembled WGS sequence"/>
</dbReference>
<organism evidence="3 4">
    <name type="scientific">Tilletiopsis washingtonensis</name>
    <dbReference type="NCBI Taxonomy" id="58919"/>
    <lineage>
        <taxon>Eukaryota</taxon>
        <taxon>Fungi</taxon>
        <taxon>Dikarya</taxon>
        <taxon>Basidiomycota</taxon>
        <taxon>Ustilaginomycotina</taxon>
        <taxon>Exobasidiomycetes</taxon>
        <taxon>Entylomatales</taxon>
        <taxon>Entylomatales incertae sedis</taxon>
        <taxon>Tilletiopsis</taxon>
    </lineage>
</organism>
<dbReference type="InterPro" id="IPR001753">
    <property type="entry name" value="Enoyl-CoA_hydra/iso"/>
</dbReference>
<accession>A0A316ZBY5</accession>
<name>A0A316ZBY5_9BASI</name>
<dbReference type="PANTHER" id="PTHR11941">
    <property type="entry name" value="ENOYL-COA HYDRATASE-RELATED"/>
    <property type="match status" value="1"/>
</dbReference>
<evidence type="ECO:0000256" key="2">
    <source>
        <dbReference type="RuleBase" id="RU003707"/>
    </source>
</evidence>
<evidence type="ECO:0000313" key="4">
    <source>
        <dbReference type="Proteomes" id="UP000245946"/>
    </source>
</evidence>
<evidence type="ECO:0000313" key="3">
    <source>
        <dbReference type="EMBL" id="PWN98544.1"/>
    </source>
</evidence>
<dbReference type="InterPro" id="IPR018376">
    <property type="entry name" value="Enoyl-CoA_hyd/isom_CS"/>
</dbReference>
<gene>
    <name evidence="3" type="ORF">FA09DRAFT_307597</name>
</gene>
<dbReference type="OrthoDB" id="410701at2759"/>
<dbReference type="GeneID" id="37268110"/>
<dbReference type="GO" id="GO:0005739">
    <property type="term" value="C:mitochondrion"/>
    <property type="evidence" value="ECO:0007669"/>
    <property type="project" value="TreeGrafter"/>
</dbReference>
<dbReference type="SUPFAM" id="SSF52096">
    <property type="entry name" value="ClpP/crotonase"/>
    <property type="match status" value="1"/>
</dbReference>
<dbReference type="CDD" id="cd06558">
    <property type="entry name" value="crotonase-like"/>
    <property type="match status" value="1"/>
</dbReference>
<reference evidence="3 4" key="1">
    <citation type="journal article" date="2018" name="Mol. Biol. Evol.">
        <title>Broad Genomic Sampling Reveals a Smut Pathogenic Ancestry of the Fungal Clade Ustilaginomycotina.</title>
        <authorList>
            <person name="Kijpornyongpan T."/>
            <person name="Mondo S.J."/>
            <person name="Barry K."/>
            <person name="Sandor L."/>
            <person name="Lee J."/>
            <person name="Lipzen A."/>
            <person name="Pangilinan J."/>
            <person name="LaButti K."/>
            <person name="Hainaut M."/>
            <person name="Henrissat B."/>
            <person name="Grigoriev I.V."/>
            <person name="Spatafora J.W."/>
            <person name="Aime M.C."/>
        </authorList>
    </citation>
    <scope>NUCLEOTIDE SEQUENCE [LARGE SCALE GENOMIC DNA]</scope>
    <source>
        <strain evidence="3 4">MCA 4186</strain>
    </source>
</reference>
<dbReference type="PANTHER" id="PTHR11941:SF54">
    <property type="entry name" value="ENOYL-COA HYDRATASE, MITOCHONDRIAL"/>
    <property type="match status" value="1"/>
</dbReference>
<dbReference type="STRING" id="58919.A0A316ZBY5"/>
<dbReference type="AlphaFoldDB" id="A0A316ZBY5"/>
<dbReference type="GO" id="GO:0006635">
    <property type="term" value="P:fatty acid beta-oxidation"/>
    <property type="evidence" value="ECO:0007669"/>
    <property type="project" value="TreeGrafter"/>
</dbReference>
<dbReference type="EMBL" id="KZ819291">
    <property type="protein sequence ID" value="PWN98544.1"/>
    <property type="molecule type" value="Genomic_DNA"/>
</dbReference>
<protein>
    <submittedName>
        <fullName evidence="3">ClpP/crotonase</fullName>
    </submittedName>
</protein>
<dbReference type="RefSeq" id="XP_025598823.1">
    <property type="nucleotide sequence ID" value="XM_025740564.1"/>
</dbReference>
<evidence type="ECO:0000256" key="1">
    <source>
        <dbReference type="ARBA" id="ARBA00005254"/>
    </source>
</evidence>
<keyword evidence="4" id="KW-1185">Reference proteome</keyword>
<dbReference type="PROSITE" id="PS00166">
    <property type="entry name" value="ENOYL_COA_HYDRATASE"/>
    <property type="match status" value="1"/>
</dbReference>
<sequence>MSKESSSLLQTRREGRVLIVSIKNPPYNLLTGDILLGLARILRSLDVRDTGAVVLASAISDVFISHYSVDEILEFGELLPPFLAANTHPWMLRGLLAVETGLSYLGLRPLLRMTPLKGLAHLNGYAECAHLLRSIPQVTVAAVNGRAFGGGCELALSCDFRVMVDTPPEGTADSRGCGIGQPEIVLGLIPGGGGTQMLTRMLGPAQALELCLEGTLISGEEALKYGLITKLVSREQLMPEAMTIAERMARRNPAAVAAIKDCVHTGGSSPLAVGIRREQGGFGTSALVPEAANAMTKYLSGIDELLGPKSNLADFQSWKDGTAVDFTPGSARKLQASKKQV</sequence>
<dbReference type="Pfam" id="PF00378">
    <property type="entry name" value="ECH_1"/>
    <property type="match status" value="1"/>
</dbReference>
<dbReference type="GO" id="GO:0003824">
    <property type="term" value="F:catalytic activity"/>
    <property type="evidence" value="ECO:0007669"/>
    <property type="project" value="InterPro"/>
</dbReference>
<proteinExistence type="inferred from homology"/>
<comment type="similarity">
    <text evidence="1 2">Belongs to the enoyl-CoA hydratase/isomerase family.</text>
</comment>